<comment type="caution">
    <text evidence="1">The sequence shown here is derived from an EMBL/GenBank/DDBJ whole genome shotgun (WGS) entry which is preliminary data.</text>
</comment>
<gene>
    <name evidence="1" type="ORF">E2N93_10945</name>
</gene>
<organism evidence="1 2">
    <name type="scientific">Ruminococcus bromii</name>
    <dbReference type="NCBI Taxonomy" id="40518"/>
    <lineage>
        <taxon>Bacteria</taxon>
        <taxon>Bacillati</taxon>
        <taxon>Bacillota</taxon>
        <taxon>Clostridia</taxon>
        <taxon>Eubacteriales</taxon>
        <taxon>Oscillospiraceae</taxon>
        <taxon>Ruminococcus</taxon>
    </lineage>
</organism>
<dbReference type="EMBL" id="SNUZ01000016">
    <property type="protein sequence ID" value="MCL3788494.1"/>
    <property type="molecule type" value="Genomic_DNA"/>
</dbReference>
<proteinExistence type="predicted"/>
<evidence type="ECO:0000313" key="1">
    <source>
        <dbReference type="EMBL" id="MCL3788494.1"/>
    </source>
</evidence>
<sequence length="103" mass="12480">MTVKELLNKYDFYDYDKTGFESFAVFFPKDDFEKAKSFDIDYIDSIENHKELIEKQLDLEVLYYKIMRADELEKTIFKHETWTHNDKVAFAFSKWICILVKTL</sequence>
<keyword evidence="2" id="KW-1185">Reference proteome</keyword>
<dbReference type="RefSeq" id="WP_249377320.1">
    <property type="nucleotide sequence ID" value="NZ_SNUZ01000016.1"/>
</dbReference>
<reference evidence="1 2" key="1">
    <citation type="submission" date="2019-03" db="EMBL/GenBank/DDBJ databases">
        <authorList>
            <person name="Molinero N."/>
            <person name="Sanchez B."/>
            <person name="Walker A."/>
            <person name="Duncan S."/>
            <person name="Delgado S."/>
            <person name="Margolles A."/>
        </authorList>
    </citation>
    <scope>NUCLEOTIDE SEQUENCE [LARGE SCALE GENOMIC DNA]</scope>
    <source>
        <strain evidence="1 2">IPLA60002</strain>
    </source>
</reference>
<protein>
    <submittedName>
        <fullName evidence="1">Uncharacterized protein</fullName>
    </submittedName>
</protein>
<name>A0ABT0NK86_9FIRM</name>
<evidence type="ECO:0000313" key="2">
    <source>
        <dbReference type="Proteomes" id="UP001056693"/>
    </source>
</evidence>
<accession>A0ABT0NK86</accession>
<dbReference type="Proteomes" id="UP001056693">
    <property type="component" value="Unassembled WGS sequence"/>
</dbReference>